<sequence>MTKIGFFELEGWEEKLISENFPNQEITASQDKINELSLPQSRDFEILSIFVDSRIDKGILENFPQLKCITTRSTGFDHIDVAACKEKGIKVLYVPGYGDNTVAEFAFGLILSLTRKIYEGVDRVKETGSFSLNNLRGVDIKGKTMGIIGTGRIGREMISMAIGFGMNVLAYDPYPDPNLAKDKGITYLTLNEVLERADIISIHCPYNEDTHHLIGKNNINKIKRGAYLINTARGAVVETEALIEALNAGILAGAGLDVLEEEGETKDELNTLSLGHPKEEELKIMLRNHMLMKMPNVLVTPHNAFNSQEAMERILKTTLDNINGYLKGELINEVK</sequence>
<dbReference type="GO" id="GO:0047545">
    <property type="term" value="F:(S)-2-hydroxyglutarate dehydrogenase activity"/>
    <property type="evidence" value="ECO:0007669"/>
    <property type="project" value="UniProtKB-ARBA"/>
</dbReference>
<evidence type="ECO:0000256" key="1">
    <source>
        <dbReference type="ARBA" id="ARBA00005854"/>
    </source>
</evidence>
<gene>
    <name evidence="7" type="ORF">A3E61_00280</name>
</gene>
<accession>A0A1G1Z381</accession>
<feature type="domain" description="D-isomer specific 2-hydroxyacid dehydrogenase catalytic" evidence="5">
    <location>
        <begin position="25"/>
        <end position="334"/>
    </location>
</feature>
<evidence type="ECO:0008006" key="9">
    <source>
        <dbReference type="Google" id="ProtNLM"/>
    </source>
</evidence>
<reference evidence="7 8" key="1">
    <citation type="journal article" date="2016" name="Nat. Commun.">
        <title>Thousands of microbial genomes shed light on interconnected biogeochemical processes in an aquifer system.</title>
        <authorList>
            <person name="Anantharaman K."/>
            <person name="Brown C.T."/>
            <person name="Hug L.A."/>
            <person name="Sharon I."/>
            <person name="Castelle C.J."/>
            <person name="Probst A.J."/>
            <person name="Thomas B.C."/>
            <person name="Singh A."/>
            <person name="Wilkins M.J."/>
            <person name="Karaoz U."/>
            <person name="Brodie E.L."/>
            <person name="Williams K.H."/>
            <person name="Hubbard S.S."/>
            <person name="Banfield J.F."/>
        </authorList>
    </citation>
    <scope>NUCLEOTIDE SEQUENCE [LARGE SCALE GENOMIC DNA]</scope>
</reference>
<evidence type="ECO:0000259" key="6">
    <source>
        <dbReference type="Pfam" id="PF02826"/>
    </source>
</evidence>
<dbReference type="Gene3D" id="3.40.50.720">
    <property type="entry name" value="NAD(P)-binding Rossmann-like Domain"/>
    <property type="match status" value="2"/>
</dbReference>
<evidence type="ECO:0000313" key="8">
    <source>
        <dbReference type="Proteomes" id="UP000178259"/>
    </source>
</evidence>
<name>A0A1G1Z381_9BACT</name>
<comment type="similarity">
    <text evidence="1 4">Belongs to the D-isomer specific 2-hydroxyacid dehydrogenase family.</text>
</comment>
<keyword evidence="3" id="KW-0520">NAD</keyword>
<dbReference type="GO" id="GO:0006564">
    <property type="term" value="P:L-serine biosynthetic process"/>
    <property type="evidence" value="ECO:0007669"/>
    <property type="project" value="UniProtKB-ARBA"/>
</dbReference>
<dbReference type="FunFam" id="3.40.50.720:FF:000041">
    <property type="entry name" value="D-3-phosphoglycerate dehydrogenase"/>
    <property type="match status" value="1"/>
</dbReference>
<dbReference type="AlphaFoldDB" id="A0A1G1Z381"/>
<dbReference type="GO" id="GO:0051287">
    <property type="term" value="F:NAD binding"/>
    <property type="evidence" value="ECO:0007669"/>
    <property type="project" value="InterPro"/>
</dbReference>
<dbReference type="InterPro" id="IPR006139">
    <property type="entry name" value="D-isomer_2_OHA_DH_cat_dom"/>
</dbReference>
<dbReference type="InterPro" id="IPR029752">
    <property type="entry name" value="D-isomer_DH_CS1"/>
</dbReference>
<dbReference type="InterPro" id="IPR029753">
    <property type="entry name" value="D-isomer_DH_CS"/>
</dbReference>
<feature type="domain" description="D-isomer specific 2-hydroxyacid dehydrogenase NAD-binding" evidence="6">
    <location>
        <begin position="107"/>
        <end position="304"/>
    </location>
</feature>
<dbReference type="GO" id="GO:0008720">
    <property type="term" value="F:D-lactate dehydrogenase (NAD+) activity"/>
    <property type="evidence" value="ECO:0007669"/>
    <property type="project" value="TreeGrafter"/>
</dbReference>
<evidence type="ECO:0000256" key="4">
    <source>
        <dbReference type="RuleBase" id="RU003719"/>
    </source>
</evidence>
<protein>
    <recommendedName>
        <fullName evidence="9">Hydroxyacid dehydrogenase</fullName>
    </recommendedName>
</protein>
<dbReference type="InterPro" id="IPR036291">
    <property type="entry name" value="NAD(P)-bd_dom_sf"/>
</dbReference>
<dbReference type="InterPro" id="IPR058205">
    <property type="entry name" value="D-LDH-like"/>
</dbReference>
<dbReference type="PANTHER" id="PTHR43026:SF1">
    <property type="entry name" value="2-HYDROXYACID DEHYDROGENASE HOMOLOG 1-RELATED"/>
    <property type="match status" value="1"/>
</dbReference>
<evidence type="ECO:0000259" key="5">
    <source>
        <dbReference type="Pfam" id="PF00389"/>
    </source>
</evidence>
<keyword evidence="2 4" id="KW-0560">Oxidoreductase</keyword>
<organism evidence="7 8">
    <name type="scientific">Candidatus Colwellbacteria bacterium RIFCSPHIGHO2_12_FULL_43_12</name>
    <dbReference type="NCBI Taxonomy" id="1797688"/>
    <lineage>
        <taxon>Bacteria</taxon>
        <taxon>Candidatus Colwelliibacteriota</taxon>
    </lineage>
</organism>
<dbReference type="InterPro" id="IPR006140">
    <property type="entry name" value="D-isomer_DH_NAD-bd"/>
</dbReference>
<dbReference type="EMBL" id="MHIW01000026">
    <property type="protein sequence ID" value="OGY58476.1"/>
    <property type="molecule type" value="Genomic_DNA"/>
</dbReference>
<dbReference type="Pfam" id="PF02826">
    <property type="entry name" value="2-Hacid_dh_C"/>
    <property type="match status" value="1"/>
</dbReference>
<evidence type="ECO:0000256" key="3">
    <source>
        <dbReference type="ARBA" id="ARBA00023027"/>
    </source>
</evidence>
<dbReference type="Proteomes" id="UP000178259">
    <property type="component" value="Unassembled WGS sequence"/>
</dbReference>
<dbReference type="PANTHER" id="PTHR43026">
    <property type="entry name" value="2-HYDROXYACID DEHYDROGENASE HOMOLOG 1-RELATED"/>
    <property type="match status" value="1"/>
</dbReference>
<dbReference type="SUPFAM" id="SSF52283">
    <property type="entry name" value="Formate/glycerate dehydrogenase catalytic domain-like"/>
    <property type="match status" value="1"/>
</dbReference>
<evidence type="ECO:0000256" key="2">
    <source>
        <dbReference type="ARBA" id="ARBA00023002"/>
    </source>
</evidence>
<dbReference type="SUPFAM" id="SSF51735">
    <property type="entry name" value="NAD(P)-binding Rossmann-fold domains"/>
    <property type="match status" value="1"/>
</dbReference>
<comment type="caution">
    <text evidence="7">The sequence shown here is derived from an EMBL/GenBank/DDBJ whole genome shotgun (WGS) entry which is preliminary data.</text>
</comment>
<proteinExistence type="inferred from homology"/>
<dbReference type="Pfam" id="PF00389">
    <property type="entry name" value="2-Hacid_dh"/>
    <property type="match status" value="1"/>
</dbReference>
<dbReference type="PROSITE" id="PS00670">
    <property type="entry name" value="D_2_HYDROXYACID_DH_2"/>
    <property type="match status" value="1"/>
</dbReference>
<dbReference type="PROSITE" id="PS00065">
    <property type="entry name" value="D_2_HYDROXYACID_DH_1"/>
    <property type="match status" value="1"/>
</dbReference>
<evidence type="ECO:0000313" key="7">
    <source>
        <dbReference type="EMBL" id="OGY58476.1"/>
    </source>
</evidence>
<dbReference type="GO" id="GO:0004617">
    <property type="term" value="F:phosphoglycerate dehydrogenase activity"/>
    <property type="evidence" value="ECO:0007669"/>
    <property type="project" value="UniProtKB-ARBA"/>
</dbReference>